<comment type="caution">
    <text evidence="1">The sequence shown here is derived from an EMBL/GenBank/DDBJ whole genome shotgun (WGS) entry which is preliminary data.</text>
</comment>
<evidence type="ECO:0000313" key="1">
    <source>
        <dbReference type="EMBL" id="KAH3663424.1"/>
    </source>
</evidence>
<keyword evidence="2" id="KW-1185">Reference proteome</keyword>
<dbReference type="AlphaFoldDB" id="A0A9P8T2Q9"/>
<evidence type="ECO:0008006" key="3">
    <source>
        <dbReference type="Google" id="ProtNLM"/>
    </source>
</evidence>
<dbReference type="OrthoDB" id="2150604at2759"/>
<organism evidence="1 2">
    <name type="scientific">Wickerhamomyces mucosus</name>
    <dbReference type="NCBI Taxonomy" id="1378264"/>
    <lineage>
        <taxon>Eukaryota</taxon>
        <taxon>Fungi</taxon>
        <taxon>Dikarya</taxon>
        <taxon>Ascomycota</taxon>
        <taxon>Saccharomycotina</taxon>
        <taxon>Saccharomycetes</taxon>
        <taxon>Phaffomycetales</taxon>
        <taxon>Wickerhamomycetaceae</taxon>
        <taxon>Wickerhamomyces</taxon>
    </lineage>
</organism>
<sequence>MTILTTHQQFTSFRNTLGLYTNFIVCGHSNYEASNEELEINLKNLIDQRTLLRSGIKDDKLIQIDVDIKEYYEFSRVPSGDITEILKLLHRIKFNIDGPLWKLIRHGKYWIVALDHTLYDGTTGLSILIELFRLFQGYELIAENPVDIINYEYEEFIRSTFSQKVTTFYKEDLKGRLSKYLGSWINNDELYDGDESRVYSTPRIKDGSDDEGFLRLISVEYETLEKTLKILKNKGIFFVTLVNYILLKTFNELSNCNIKLTIPVNLRKFLNIPQETYGLFVSTINIALSPQSGDLFPLLNQLQTRISLNEQFSSKTLIGLIKHIGNPENFYIVRSKIPRKQTMEVSCLSNLSHPLINDFIFSQPAHPMASYLTTSICSNDKRTNFMMTGVSELDKEFFDRFCDEFHANLLTIIKEFNGEKA</sequence>
<dbReference type="InterPro" id="IPR010828">
    <property type="entry name" value="Atf2/Sli1-like"/>
</dbReference>
<reference evidence="1" key="1">
    <citation type="journal article" date="2021" name="Open Biol.">
        <title>Shared evolutionary footprints suggest mitochondrial oxidative damage underlies multiple complex I losses in fungi.</title>
        <authorList>
            <person name="Schikora-Tamarit M.A."/>
            <person name="Marcet-Houben M."/>
            <person name="Nosek J."/>
            <person name="Gabaldon T."/>
        </authorList>
    </citation>
    <scope>NUCLEOTIDE SEQUENCE</scope>
    <source>
        <strain evidence="1">CBS6341</strain>
    </source>
</reference>
<evidence type="ECO:0000313" key="2">
    <source>
        <dbReference type="Proteomes" id="UP000769528"/>
    </source>
</evidence>
<accession>A0A9P8T2Q9</accession>
<protein>
    <recommendedName>
        <fullName evidence="3">Alcohol acetyltransferase</fullName>
    </recommendedName>
</protein>
<dbReference type="GO" id="GO:0008080">
    <property type="term" value="F:N-acetyltransferase activity"/>
    <property type="evidence" value="ECO:0007669"/>
    <property type="project" value="TreeGrafter"/>
</dbReference>
<dbReference type="EMBL" id="JAEUBF010001547">
    <property type="protein sequence ID" value="KAH3663424.1"/>
    <property type="molecule type" value="Genomic_DNA"/>
</dbReference>
<dbReference type="InterPro" id="IPR052058">
    <property type="entry name" value="Alcohol_O-acetyltransferase"/>
</dbReference>
<dbReference type="PANTHER" id="PTHR28037">
    <property type="entry name" value="ALCOHOL O-ACETYLTRANSFERASE 1-RELATED"/>
    <property type="match status" value="1"/>
</dbReference>
<reference evidence="1" key="2">
    <citation type="submission" date="2021-01" db="EMBL/GenBank/DDBJ databases">
        <authorList>
            <person name="Schikora-Tamarit M.A."/>
        </authorList>
    </citation>
    <scope>NUCLEOTIDE SEQUENCE</scope>
    <source>
        <strain evidence="1">CBS6341</strain>
    </source>
</reference>
<proteinExistence type="predicted"/>
<dbReference type="PANTHER" id="PTHR28037:SF1">
    <property type="entry name" value="ALCOHOL O-ACETYLTRANSFERASE 1-RELATED"/>
    <property type="match status" value="1"/>
</dbReference>
<dbReference type="Proteomes" id="UP000769528">
    <property type="component" value="Unassembled WGS sequence"/>
</dbReference>
<dbReference type="Pfam" id="PF07247">
    <property type="entry name" value="AATase"/>
    <property type="match status" value="1"/>
</dbReference>
<name>A0A9P8T2Q9_9ASCO</name>
<gene>
    <name evidence="1" type="ORF">WICMUC_005950</name>
</gene>